<gene>
    <name evidence="1" type="ORF">KL86CLO1_10688</name>
</gene>
<sequence length="93" mass="9964">MEKKPKKDGLLVRTAEVFDLPGDVVAGLPRIELTGNRELRMENHKGILAYGSDEIHISGGKLVVKVRGANLELKAMNASELLIAGTIAGVDIT</sequence>
<dbReference type="AlphaFoldDB" id="A0A212J8K1"/>
<protein>
    <submittedName>
        <fullName evidence="1">Putative sporulation protein YqfC</fullName>
    </submittedName>
</protein>
<reference evidence="1" key="1">
    <citation type="submission" date="2016-04" db="EMBL/GenBank/DDBJ databases">
        <authorList>
            <person name="Evans L.H."/>
            <person name="Alamgir A."/>
            <person name="Owens N."/>
            <person name="Weber N.D."/>
            <person name="Virtaneva K."/>
            <person name="Barbian K."/>
            <person name="Babar A."/>
            <person name="Rosenke K."/>
        </authorList>
    </citation>
    <scope>NUCLEOTIDE SEQUENCE</scope>
    <source>
        <strain evidence="1">86</strain>
    </source>
</reference>
<proteinExistence type="predicted"/>
<dbReference type="EMBL" id="FLUN01000001">
    <property type="protein sequence ID" value="SBV95756.1"/>
    <property type="molecule type" value="Genomic_DNA"/>
</dbReference>
<name>A0A212J8K1_9FIRM</name>
<organism evidence="1">
    <name type="scientific">uncultured Eubacteriales bacterium</name>
    <dbReference type="NCBI Taxonomy" id="172733"/>
    <lineage>
        <taxon>Bacteria</taxon>
        <taxon>Bacillati</taxon>
        <taxon>Bacillota</taxon>
        <taxon>Clostridia</taxon>
        <taxon>Eubacteriales</taxon>
        <taxon>environmental samples</taxon>
    </lineage>
</organism>
<dbReference type="InterPro" id="IPR022476">
    <property type="entry name" value="Spore_YabP/YqfC"/>
</dbReference>
<evidence type="ECO:0000313" key="1">
    <source>
        <dbReference type="EMBL" id="SBV95756.1"/>
    </source>
</evidence>
<dbReference type="Pfam" id="PF07873">
    <property type="entry name" value="YabP"/>
    <property type="match status" value="1"/>
</dbReference>
<accession>A0A212J8K1</accession>